<reference evidence="1" key="2">
    <citation type="journal article" date="2015" name="Fish Shellfish Immunol.">
        <title>Early steps in the European eel (Anguilla anguilla)-Vibrio vulnificus interaction in the gills: Role of the RtxA13 toxin.</title>
        <authorList>
            <person name="Callol A."/>
            <person name="Pajuelo D."/>
            <person name="Ebbesson L."/>
            <person name="Teles M."/>
            <person name="MacKenzie S."/>
            <person name="Amaro C."/>
        </authorList>
    </citation>
    <scope>NUCLEOTIDE SEQUENCE</scope>
</reference>
<proteinExistence type="predicted"/>
<evidence type="ECO:0000313" key="1">
    <source>
        <dbReference type="EMBL" id="JAH50307.1"/>
    </source>
</evidence>
<accession>A0A0E9TA74</accession>
<organism evidence="1">
    <name type="scientific">Anguilla anguilla</name>
    <name type="common">European freshwater eel</name>
    <name type="synonym">Muraena anguilla</name>
    <dbReference type="NCBI Taxonomy" id="7936"/>
    <lineage>
        <taxon>Eukaryota</taxon>
        <taxon>Metazoa</taxon>
        <taxon>Chordata</taxon>
        <taxon>Craniata</taxon>
        <taxon>Vertebrata</taxon>
        <taxon>Euteleostomi</taxon>
        <taxon>Actinopterygii</taxon>
        <taxon>Neopterygii</taxon>
        <taxon>Teleostei</taxon>
        <taxon>Anguilliformes</taxon>
        <taxon>Anguillidae</taxon>
        <taxon>Anguilla</taxon>
    </lineage>
</organism>
<reference evidence="1" key="1">
    <citation type="submission" date="2014-11" db="EMBL/GenBank/DDBJ databases">
        <authorList>
            <person name="Amaro Gonzalez C."/>
        </authorList>
    </citation>
    <scope>NUCLEOTIDE SEQUENCE</scope>
</reference>
<sequence>MYSLYYTPIQQNESPGVVQGS</sequence>
<name>A0A0E9TA74_ANGAN</name>
<dbReference type="AlphaFoldDB" id="A0A0E9TA74"/>
<dbReference type="EMBL" id="GBXM01058270">
    <property type="protein sequence ID" value="JAH50307.1"/>
    <property type="molecule type" value="Transcribed_RNA"/>
</dbReference>
<protein>
    <submittedName>
        <fullName evidence="1">Uncharacterized protein</fullName>
    </submittedName>
</protein>